<feature type="transmembrane region" description="Helical" evidence="6">
    <location>
        <begin position="38"/>
        <end position="58"/>
    </location>
</feature>
<dbReference type="Proteomes" id="UP000050865">
    <property type="component" value="Unassembled WGS sequence"/>
</dbReference>
<feature type="transmembrane region" description="Helical" evidence="6">
    <location>
        <begin position="163"/>
        <end position="184"/>
    </location>
</feature>
<feature type="transmembrane region" description="Helical" evidence="6">
    <location>
        <begin position="136"/>
        <end position="157"/>
    </location>
</feature>
<name>A0A0R2F392_9LACO</name>
<reference evidence="7 8" key="1">
    <citation type="journal article" date="2015" name="Genome Announc.">
        <title>Expanding the biotechnology potential of lactobacilli through comparative genomics of 213 strains and associated genera.</title>
        <authorList>
            <person name="Sun Z."/>
            <person name="Harris H.M."/>
            <person name="McCann A."/>
            <person name="Guo C."/>
            <person name="Argimon S."/>
            <person name="Zhang W."/>
            <person name="Yang X."/>
            <person name="Jeffery I.B."/>
            <person name="Cooney J.C."/>
            <person name="Kagawa T.F."/>
            <person name="Liu W."/>
            <person name="Song Y."/>
            <person name="Salvetti E."/>
            <person name="Wrobel A."/>
            <person name="Rasinkangas P."/>
            <person name="Parkhill J."/>
            <person name="Rea M.C."/>
            <person name="O'Sullivan O."/>
            <person name="Ritari J."/>
            <person name="Douillard F.P."/>
            <person name="Paul Ross R."/>
            <person name="Yang R."/>
            <person name="Briner A.E."/>
            <person name="Felis G.E."/>
            <person name="de Vos W.M."/>
            <person name="Barrangou R."/>
            <person name="Klaenhammer T.R."/>
            <person name="Caufield P.W."/>
            <person name="Cui Y."/>
            <person name="Zhang H."/>
            <person name="O'Toole P.W."/>
        </authorList>
    </citation>
    <scope>NUCLEOTIDE SEQUENCE [LARGE SCALE GENOMIC DNA]</scope>
    <source>
        <strain evidence="7 8">DSM 22697</strain>
    </source>
</reference>
<keyword evidence="5 6" id="KW-0472">Membrane</keyword>
<evidence type="ECO:0000256" key="3">
    <source>
        <dbReference type="ARBA" id="ARBA00022692"/>
    </source>
</evidence>
<protein>
    <submittedName>
        <fullName evidence="7">Transporter LysE family protein</fullName>
    </submittedName>
</protein>
<dbReference type="AlphaFoldDB" id="A0A0R2F392"/>
<dbReference type="EMBL" id="AYZJ01000029">
    <property type="protein sequence ID" value="KRN23017.1"/>
    <property type="molecule type" value="Genomic_DNA"/>
</dbReference>
<evidence type="ECO:0000256" key="6">
    <source>
        <dbReference type="SAM" id="Phobius"/>
    </source>
</evidence>
<dbReference type="GO" id="GO:0005886">
    <property type="term" value="C:plasma membrane"/>
    <property type="evidence" value="ECO:0007669"/>
    <property type="project" value="UniProtKB-SubCell"/>
</dbReference>
<dbReference type="GO" id="GO:0033228">
    <property type="term" value="P:cysteine export across plasma membrane"/>
    <property type="evidence" value="ECO:0007669"/>
    <property type="project" value="TreeGrafter"/>
</dbReference>
<organism evidence="7 8">
    <name type="scientific">Lacticaseibacillus camelliae DSM 22697 = JCM 13995</name>
    <dbReference type="NCBI Taxonomy" id="1423730"/>
    <lineage>
        <taxon>Bacteria</taxon>
        <taxon>Bacillati</taxon>
        <taxon>Bacillota</taxon>
        <taxon>Bacilli</taxon>
        <taxon>Lactobacillales</taxon>
        <taxon>Lactobacillaceae</taxon>
        <taxon>Lacticaseibacillus</taxon>
    </lineage>
</organism>
<keyword evidence="3 6" id="KW-0812">Transmembrane</keyword>
<dbReference type="STRING" id="1423730.FC75_GL001656"/>
<keyword evidence="2" id="KW-1003">Cell membrane</keyword>
<accession>A0A0R2F392</accession>
<evidence type="ECO:0000256" key="4">
    <source>
        <dbReference type="ARBA" id="ARBA00022989"/>
    </source>
</evidence>
<dbReference type="GO" id="GO:0015171">
    <property type="term" value="F:amino acid transmembrane transporter activity"/>
    <property type="evidence" value="ECO:0007669"/>
    <property type="project" value="TreeGrafter"/>
</dbReference>
<evidence type="ECO:0000256" key="5">
    <source>
        <dbReference type="ARBA" id="ARBA00023136"/>
    </source>
</evidence>
<sequence length="185" mass="20025">MLAFLSFLLIMSFTPGPNTIMAMVSGQTRGFARSLRLNLGMAVGMGVIGIAAGLFAGWLQRAPTFITAMKVIGSAYLVYLAYHVMISRPDDNSASTASFTTGLLLQFTNIKCYLYFITGLGAFSLTGALSAIPLRWALMVALGALGTLTWTLGGQLINRFYHHHFHGINLIVGALLIFSAIDLWR</sequence>
<gene>
    <name evidence="7" type="ORF">FC75_GL001656</name>
</gene>
<comment type="caution">
    <text evidence="7">The sequence shown here is derived from an EMBL/GenBank/DDBJ whole genome shotgun (WGS) entry which is preliminary data.</text>
</comment>
<dbReference type="Pfam" id="PF01810">
    <property type="entry name" value="LysE"/>
    <property type="match status" value="1"/>
</dbReference>
<dbReference type="PANTHER" id="PTHR30086">
    <property type="entry name" value="ARGININE EXPORTER PROTEIN ARGO"/>
    <property type="match status" value="1"/>
</dbReference>
<dbReference type="PATRIC" id="fig|1423730.4.peg.1734"/>
<comment type="subcellular location">
    <subcellularLocation>
        <location evidence="1">Cell membrane</location>
        <topology evidence="1">Multi-pass membrane protein</topology>
    </subcellularLocation>
</comment>
<feature type="transmembrane region" description="Helical" evidence="6">
    <location>
        <begin position="65"/>
        <end position="85"/>
    </location>
</feature>
<dbReference type="RefSeq" id="WP_054663014.1">
    <property type="nucleotide sequence ID" value="NZ_AYZJ01000029.1"/>
</dbReference>
<evidence type="ECO:0000313" key="7">
    <source>
        <dbReference type="EMBL" id="KRN23017.1"/>
    </source>
</evidence>
<dbReference type="InterPro" id="IPR001123">
    <property type="entry name" value="LeuE-type"/>
</dbReference>
<dbReference type="PANTHER" id="PTHR30086:SF20">
    <property type="entry name" value="ARGININE EXPORTER PROTEIN ARGO-RELATED"/>
    <property type="match status" value="1"/>
</dbReference>
<evidence type="ECO:0000313" key="8">
    <source>
        <dbReference type="Proteomes" id="UP000050865"/>
    </source>
</evidence>
<proteinExistence type="predicted"/>
<feature type="transmembrane region" description="Helical" evidence="6">
    <location>
        <begin position="113"/>
        <end position="129"/>
    </location>
</feature>
<keyword evidence="8" id="KW-1185">Reference proteome</keyword>
<evidence type="ECO:0000256" key="2">
    <source>
        <dbReference type="ARBA" id="ARBA00022475"/>
    </source>
</evidence>
<evidence type="ECO:0000256" key="1">
    <source>
        <dbReference type="ARBA" id="ARBA00004651"/>
    </source>
</evidence>
<keyword evidence="4 6" id="KW-1133">Transmembrane helix</keyword>
<dbReference type="OrthoDB" id="9784202at2"/>